<name>A0A4P6ZHS5_9FLAO</name>
<accession>A0A4P6ZHS5</accession>
<dbReference type="Proteomes" id="UP000294419">
    <property type="component" value="Chromosome"/>
</dbReference>
<dbReference type="GO" id="GO:0006040">
    <property type="term" value="P:amino sugar metabolic process"/>
    <property type="evidence" value="ECO:0007669"/>
    <property type="project" value="InterPro"/>
</dbReference>
<dbReference type="SUPFAM" id="SSF53067">
    <property type="entry name" value="Actin-like ATPase domain"/>
    <property type="match status" value="1"/>
</dbReference>
<dbReference type="PANTHER" id="PTHR30605">
    <property type="entry name" value="ANHYDRO-N-ACETYLMURAMIC ACID KINASE"/>
    <property type="match status" value="1"/>
</dbReference>
<sequence length="349" mass="39323">MNFHALGLMSGTSLDGLDVCYASFQKDELGKWNFQILRAVTFPYSETWEKRLRNAIHLSAEEIFSLNSEYGFYLGEKVNEFIIQYAIKNIDFIASHGHTVFHQPEKKFTVQIGDGRAIKFLTNIPVIYDFRSQDVLMGGNGAPLVPIGDELLFPEYSACLNLGGFSNISFKENGKRIAFDICPVNIVLNHFSKKLGKDYDENGDFARNGNVNPQLLQSLNSIKYYQKSPPKSLGMEWVSQYILPEFKDEDPSVILATFTEHAAIQIAEIFNRFQLDKVLFTGGGTYNSFLIERILSKTNTEICTPDKEIIDFKEALIFAFMGVLRITNEDNILSSATGSSRNHCSGLLV</sequence>
<dbReference type="Pfam" id="PF03702">
    <property type="entry name" value="AnmK"/>
    <property type="match status" value="1"/>
</dbReference>
<dbReference type="GO" id="GO:0016301">
    <property type="term" value="F:kinase activity"/>
    <property type="evidence" value="ECO:0007669"/>
    <property type="project" value="UniProtKB-KW"/>
</dbReference>
<keyword evidence="1" id="KW-0808">Transferase</keyword>
<keyword evidence="2" id="KW-1185">Reference proteome</keyword>
<dbReference type="PANTHER" id="PTHR30605:SF0">
    <property type="entry name" value="ANHYDRO-N-ACETYLMURAMIC ACID KINASE"/>
    <property type="match status" value="1"/>
</dbReference>
<dbReference type="InterPro" id="IPR043129">
    <property type="entry name" value="ATPase_NBD"/>
</dbReference>
<dbReference type="GO" id="GO:0016773">
    <property type="term" value="F:phosphotransferase activity, alcohol group as acceptor"/>
    <property type="evidence" value="ECO:0007669"/>
    <property type="project" value="InterPro"/>
</dbReference>
<evidence type="ECO:0000313" key="2">
    <source>
        <dbReference type="Proteomes" id="UP000294419"/>
    </source>
</evidence>
<dbReference type="InterPro" id="IPR005338">
    <property type="entry name" value="Anhydro_N_Ac-Mur_kinase"/>
</dbReference>
<dbReference type="OrthoDB" id="9763949at2"/>
<dbReference type="EMBL" id="CP037954">
    <property type="protein sequence ID" value="QBO59263.1"/>
    <property type="molecule type" value="Genomic_DNA"/>
</dbReference>
<dbReference type="GO" id="GO:0005524">
    <property type="term" value="F:ATP binding"/>
    <property type="evidence" value="ECO:0007669"/>
    <property type="project" value="InterPro"/>
</dbReference>
<gene>
    <name evidence="1" type="primary">anmK</name>
    <name evidence="1" type="ORF">NBC122_02459</name>
</gene>
<proteinExistence type="predicted"/>
<organism evidence="1 2">
    <name type="scientific">Chryseobacterium salivictor</name>
    <dbReference type="NCBI Taxonomy" id="2547600"/>
    <lineage>
        <taxon>Bacteria</taxon>
        <taxon>Pseudomonadati</taxon>
        <taxon>Bacteroidota</taxon>
        <taxon>Flavobacteriia</taxon>
        <taxon>Flavobacteriales</taxon>
        <taxon>Weeksellaceae</taxon>
        <taxon>Chryseobacterium group</taxon>
        <taxon>Chryseobacterium</taxon>
    </lineage>
</organism>
<dbReference type="AlphaFoldDB" id="A0A4P6ZHS5"/>
<dbReference type="KEGG" id="csal:NBC122_02459"/>
<dbReference type="EC" id="2.7.1.170" evidence="1"/>
<protein>
    <submittedName>
        <fullName evidence="1">Anhydro-N-acetylmuramic acid kinase</fullName>
        <ecNumber evidence="1">2.7.1.170</ecNumber>
    </submittedName>
</protein>
<dbReference type="GO" id="GO:0009254">
    <property type="term" value="P:peptidoglycan turnover"/>
    <property type="evidence" value="ECO:0007669"/>
    <property type="project" value="InterPro"/>
</dbReference>
<dbReference type="Gene3D" id="3.30.420.40">
    <property type="match status" value="2"/>
</dbReference>
<dbReference type="NCBIfam" id="NF007144">
    <property type="entry name" value="PRK09585.2-3"/>
    <property type="match status" value="1"/>
</dbReference>
<evidence type="ECO:0000313" key="1">
    <source>
        <dbReference type="EMBL" id="QBO59263.1"/>
    </source>
</evidence>
<dbReference type="RefSeq" id="WP_133440616.1">
    <property type="nucleotide sequence ID" value="NZ_CP037954.1"/>
</dbReference>
<keyword evidence="1" id="KW-0418">Kinase</keyword>
<reference evidence="1 2" key="1">
    <citation type="submission" date="2019-03" db="EMBL/GenBank/DDBJ databases">
        <authorList>
            <person name="Kim H."/>
            <person name="Yu S.-M."/>
        </authorList>
    </citation>
    <scope>NUCLEOTIDE SEQUENCE [LARGE SCALE GENOMIC DNA]</scope>
    <source>
        <strain evidence="1 2">NBC122</strain>
    </source>
</reference>